<organism evidence="1 2">
    <name type="scientific">Coptis chinensis</name>
    <dbReference type="NCBI Taxonomy" id="261450"/>
    <lineage>
        <taxon>Eukaryota</taxon>
        <taxon>Viridiplantae</taxon>
        <taxon>Streptophyta</taxon>
        <taxon>Embryophyta</taxon>
        <taxon>Tracheophyta</taxon>
        <taxon>Spermatophyta</taxon>
        <taxon>Magnoliopsida</taxon>
        <taxon>Ranunculales</taxon>
        <taxon>Ranunculaceae</taxon>
        <taxon>Coptidoideae</taxon>
        <taxon>Coptis</taxon>
    </lineage>
</organism>
<evidence type="ECO:0000313" key="1">
    <source>
        <dbReference type="EMBL" id="KAF9606479.1"/>
    </source>
</evidence>
<keyword evidence="2" id="KW-1185">Reference proteome</keyword>
<evidence type="ECO:0000313" key="2">
    <source>
        <dbReference type="Proteomes" id="UP000631114"/>
    </source>
</evidence>
<dbReference type="AlphaFoldDB" id="A0A835HWH3"/>
<proteinExistence type="predicted"/>
<reference evidence="1 2" key="1">
    <citation type="submission" date="2020-10" db="EMBL/GenBank/DDBJ databases">
        <title>The Coptis chinensis genome and diversification of protoberbering-type alkaloids.</title>
        <authorList>
            <person name="Wang B."/>
            <person name="Shu S."/>
            <person name="Song C."/>
            <person name="Liu Y."/>
        </authorList>
    </citation>
    <scope>NUCLEOTIDE SEQUENCE [LARGE SCALE GENOMIC DNA]</scope>
    <source>
        <strain evidence="1">HL-2020</strain>
        <tissue evidence="1">Leaf</tissue>
    </source>
</reference>
<sequence length="108" mass="11824">MEHASPIQRLIVALDHLKRWISPTVKDKGFSTISPALISKTRSAFLLQKARRSIYPLHLQIHDGGSGARMCHQGSMPSFISRFFEQLGGSSSSAFQVSGQHDGQSSST</sequence>
<gene>
    <name evidence="1" type="ORF">IFM89_025754</name>
</gene>
<accession>A0A835HWH3</accession>
<dbReference type="EMBL" id="JADFTS010000005">
    <property type="protein sequence ID" value="KAF9606479.1"/>
    <property type="molecule type" value="Genomic_DNA"/>
</dbReference>
<name>A0A835HWH3_9MAGN</name>
<comment type="caution">
    <text evidence="1">The sequence shown here is derived from an EMBL/GenBank/DDBJ whole genome shotgun (WGS) entry which is preliminary data.</text>
</comment>
<protein>
    <submittedName>
        <fullName evidence="1">Uncharacterized protein</fullName>
    </submittedName>
</protein>
<dbReference type="Proteomes" id="UP000631114">
    <property type="component" value="Unassembled WGS sequence"/>
</dbReference>